<comment type="cofactor">
    <cofactor evidence="1 6">
        <name>heme</name>
        <dbReference type="ChEBI" id="CHEBI:30413"/>
    </cofactor>
</comment>
<dbReference type="InterPro" id="IPR050121">
    <property type="entry name" value="Cytochrome_P450_monoxygenase"/>
</dbReference>
<dbReference type="Pfam" id="PF00067">
    <property type="entry name" value="p450"/>
    <property type="match status" value="1"/>
</dbReference>
<evidence type="ECO:0000256" key="3">
    <source>
        <dbReference type="ARBA" id="ARBA00022617"/>
    </source>
</evidence>
<name>A0A194WCH5_CYTMA</name>
<dbReference type="GO" id="GO:0016705">
    <property type="term" value="F:oxidoreductase activity, acting on paired donors, with incorporation or reduction of molecular oxygen"/>
    <property type="evidence" value="ECO:0007669"/>
    <property type="project" value="InterPro"/>
</dbReference>
<proteinExistence type="inferred from homology"/>
<organism evidence="9 10">
    <name type="scientific">Cytospora mali</name>
    <name type="common">Apple Valsa canker fungus</name>
    <name type="synonym">Valsa mali</name>
    <dbReference type="NCBI Taxonomy" id="578113"/>
    <lineage>
        <taxon>Eukaryota</taxon>
        <taxon>Fungi</taxon>
        <taxon>Dikarya</taxon>
        <taxon>Ascomycota</taxon>
        <taxon>Pezizomycotina</taxon>
        <taxon>Sordariomycetes</taxon>
        <taxon>Sordariomycetidae</taxon>
        <taxon>Diaporthales</taxon>
        <taxon>Cytosporaceae</taxon>
        <taxon>Cytospora</taxon>
    </lineage>
</organism>
<comment type="similarity">
    <text evidence="2 7">Belongs to the cytochrome P450 family.</text>
</comment>
<dbReference type="InterPro" id="IPR001128">
    <property type="entry name" value="Cyt_P450"/>
</dbReference>
<feature type="transmembrane region" description="Helical" evidence="8">
    <location>
        <begin position="75"/>
        <end position="94"/>
    </location>
</feature>
<dbReference type="InterPro" id="IPR036396">
    <property type="entry name" value="Cyt_P450_sf"/>
</dbReference>
<keyword evidence="3 6" id="KW-0349">Heme</keyword>
<dbReference type="Gene3D" id="1.10.630.10">
    <property type="entry name" value="Cytochrome P450"/>
    <property type="match status" value="1"/>
</dbReference>
<dbReference type="PANTHER" id="PTHR24305">
    <property type="entry name" value="CYTOCHROME P450"/>
    <property type="match status" value="1"/>
</dbReference>
<evidence type="ECO:0000256" key="5">
    <source>
        <dbReference type="ARBA" id="ARBA00023004"/>
    </source>
</evidence>
<dbReference type="PANTHER" id="PTHR24305:SF210">
    <property type="entry name" value="CYTOCHROME P450 MONOOXYGENASE ASQL-RELATED"/>
    <property type="match status" value="1"/>
</dbReference>
<dbReference type="PROSITE" id="PS00086">
    <property type="entry name" value="CYTOCHROME_P450"/>
    <property type="match status" value="1"/>
</dbReference>
<dbReference type="AlphaFoldDB" id="A0A194WCH5"/>
<keyword evidence="10" id="KW-1185">Reference proteome</keyword>
<dbReference type="PRINTS" id="PR00463">
    <property type="entry name" value="EP450I"/>
</dbReference>
<keyword evidence="8" id="KW-1133">Transmembrane helix</keyword>
<sequence length="556" mass="64421">MCCNIDNSDGCVQYKGQMFSTRIDVFDEDIKLSLDDSQPIYYESELCQSNQGYYYHKSEMDPKENPQHLLNSKSLGTFLVFSVYILFSVLYNVFFHPLSKFPGPLWARITRIPYWIANMKGEQVFFMHRLHEEYGPVVRYSPNELSYTDAQAWRDICGYTKGRSENLKAVEFHNQPSNGTPYILTVNTADHARIRRLFSPVFSERYLKQHEPCFRKYVDLLMTRLHETEGRPVDMTEKFNLTTFDIISDFIFGEPLGLLESNKYSSWLKITFDSVRFLPFVQVIEYYPWLSKAFKLVEPRHVKAMKASHFRYSADKVDQRLKREPDQPDLWSFVMSAAPGNGLALNEMHVNAEFLIMAGAETTGTLLSGVLYLLLQNPTKLERLNNEVREQAAAVGKLSLENLAGLKYLNACIQEALRLYPPVPVGIPRVVSPDNGGQIICGKWVPSGTRVCVHHYATYWSSMNFRNPDHFSPERWLGENDTYRDDRRDTFQPFSFGPRNCVGQNMAWHEMRLVLGSLVSTFDIELCEESRRWLDQKVYALWEKRPLLVRLTPMAG</sequence>
<evidence type="ECO:0000256" key="6">
    <source>
        <dbReference type="PIRSR" id="PIRSR602401-1"/>
    </source>
</evidence>
<evidence type="ECO:0000256" key="2">
    <source>
        <dbReference type="ARBA" id="ARBA00010617"/>
    </source>
</evidence>
<dbReference type="SUPFAM" id="SSF48264">
    <property type="entry name" value="Cytochrome P450"/>
    <property type="match status" value="1"/>
</dbReference>
<keyword evidence="7" id="KW-0560">Oxidoreductase</keyword>
<keyword evidence="7" id="KW-0503">Monooxygenase</keyword>
<accession>A0A194WCH5</accession>
<dbReference type="OrthoDB" id="1470350at2759"/>
<feature type="binding site" description="axial binding residue" evidence="6">
    <location>
        <position position="501"/>
    </location>
    <ligand>
        <name>heme</name>
        <dbReference type="ChEBI" id="CHEBI:30413"/>
    </ligand>
    <ligandPart>
        <name>Fe</name>
        <dbReference type="ChEBI" id="CHEBI:18248"/>
    </ligandPart>
</feature>
<evidence type="ECO:0000256" key="4">
    <source>
        <dbReference type="ARBA" id="ARBA00022723"/>
    </source>
</evidence>
<evidence type="ECO:0000256" key="1">
    <source>
        <dbReference type="ARBA" id="ARBA00001971"/>
    </source>
</evidence>
<dbReference type="CDD" id="cd11058">
    <property type="entry name" value="CYP60B-like"/>
    <property type="match status" value="1"/>
</dbReference>
<reference evidence="9" key="1">
    <citation type="submission" date="2014-12" db="EMBL/GenBank/DDBJ databases">
        <title>Genome Sequence of Valsa Canker Pathogens Uncovers a Specific Adaption of Colonization on Woody Bark.</title>
        <authorList>
            <person name="Yin Z."/>
            <person name="Liu H."/>
            <person name="Gao X."/>
            <person name="Li Z."/>
            <person name="Song N."/>
            <person name="Ke X."/>
            <person name="Dai Q."/>
            <person name="Wu Y."/>
            <person name="Sun Y."/>
            <person name="Xu J.-R."/>
            <person name="Kang Z.K."/>
            <person name="Wang L."/>
            <person name="Huang L."/>
        </authorList>
    </citation>
    <scope>NUCLEOTIDE SEQUENCE [LARGE SCALE GENOMIC DNA]</scope>
    <source>
        <strain evidence="9">03-8</strain>
    </source>
</reference>
<evidence type="ECO:0000313" key="9">
    <source>
        <dbReference type="EMBL" id="KUI74052.1"/>
    </source>
</evidence>
<gene>
    <name evidence="9" type="ORF">VM1G_09724</name>
</gene>
<keyword evidence="5 6" id="KW-0408">Iron</keyword>
<keyword evidence="8" id="KW-0812">Transmembrane</keyword>
<dbReference type="GO" id="GO:0004497">
    <property type="term" value="F:monooxygenase activity"/>
    <property type="evidence" value="ECO:0007669"/>
    <property type="project" value="UniProtKB-KW"/>
</dbReference>
<protein>
    <submittedName>
        <fullName evidence="9">Versicolorin B desaturase</fullName>
    </submittedName>
</protein>
<dbReference type="EMBL" id="CM003109">
    <property type="protein sequence ID" value="KUI74052.1"/>
    <property type="molecule type" value="Genomic_DNA"/>
</dbReference>
<keyword evidence="8" id="KW-0472">Membrane</keyword>
<evidence type="ECO:0000256" key="7">
    <source>
        <dbReference type="RuleBase" id="RU000461"/>
    </source>
</evidence>
<dbReference type="InterPro" id="IPR002401">
    <property type="entry name" value="Cyt_P450_E_grp-I"/>
</dbReference>
<dbReference type="Proteomes" id="UP000078559">
    <property type="component" value="Chromosome 12"/>
</dbReference>
<dbReference type="GO" id="GO:0005506">
    <property type="term" value="F:iron ion binding"/>
    <property type="evidence" value="ECO:0007669"/>
    <property type="project" value="InterPro"/>
</dbReference>
<keyword evidence="4 6" id="KW-0479">Metal-binding</keyword>
<evidence type="ECO:0000256" key="8">
    <source>
        <dbReference type="SAM" id="Phobius"/>
    </source>
</evidence>
<dbReference type="SMR" id="A0A194WCH5"/>
<dbReference type="GO" id="GO:0020037">
    <property type="term" value="F:heme binding"/>
    <property type="evidence" value="ECO:0007669"/>
    <property type="project" value="InterPro"/>
</dbReference>
<dbReference type="InterPro" id="IPR017972">
    <property type="entry name" value="Cyt_P450_CS"/>
</dbReference>
<dbReference type="PRINTS" id="PR00385">
    <property type="entry name" value="P450"/>
</dbReference>
<evidence type="ECO:0000313" key="10">
    <source>
        <dbReference type="Proteomes" id="UP000078559"/>
    </source>
</evidence>